<keyword evidence="3" id="KW-1185">Reference proteome</keyword>
<dbReference type="SUPFAM" id="SSF55144">
    <property type="entry name" value="LigT-like"/>
    <property type="match status" value="1"/>
</dbReference>
<sequence>MERPATTRLFLALWPDPAIREALRAWRDAWTWPAGAAPVSTDKLHMTLHFLGNQPGERVPELVEGLAVPLAPFQLELGKPKIWPGGIAVIEPHAEPPELLRLHEDLAAALLSLGLPLEPRAYRPHVTMARRAGRAALPPPAPLLAWDISGYALVASRRGTYDVLAHYG</sequence>
<dbReference type="NCBIfam" id="TIGR02258">
    <property type="entry name" value="2_5_ligase"/>
    <property type="match status" value="1"/>
</dbReference>
<dbReference type="RefSeq" id="WP_258823391.1">
    <property type="nucleotide sequence ID" value="NZ_JANUHB010000004.1"/>
</dbReference>
<dbReference type="PANTHER" id="PTHR35561">
    <property type="entry name" value="RNA 2',3'-CYCLIC PHOSPHODIESTERASE"/>
    <property type="match status" value="1"/>
</dbReference>
<dbReference type="Pfam" id="PF13563">
    <property type="entry name" value="2_5_RNA_ligase2"/>
    <property type="match status" value="1"/>
</dbReference>
<dbReference type="Gene3D" id="3.90.1140.10">
    <property type="entry name" value="Cyclic phosphodiesterase"/>
    <property type="match status" value="1"/>
</dbReference>
<dbReference type="InterPro" id="IPR004175">
    <property type="entry name" value="RNA_CPDase"/>
</dbReference>
<evidence type="ECO:0000313" key="3">
    <source>
        <dbReference type="Proteomes" id="UP001206126"/>
    </source>
</evidence>
<dbReference type="Proteomes" id="UP001206126">
    <property type="component" value="Unassembled WGS sequence"/>
</dbReference>
<accession>A0ABT2DE20</accession>
<dbReference type="EMBL" id="JANUHB010000004">
    <property type="protein sequence ID" value="MCS0809566.1"/>
    <property type="molecule type" value="Genomic_DNA"/>
</dbReference>
<name>A0ABT2DE20_9BURK</name>
<evidence type="ECO:0000256" key="1">
    <source>
        <dbReference type="ARBA" id="ARBA00022801"/>
    </source>
</evidence>
<gene>
    <name evidence="2" type="primary">thpR</name>
    <name evidence="2" type="ORF">NX774_16710</name>
</gene>
<evidence type="ECO:0000313" key="2">
    <source>
        <dbReference type="EMBL" id="MCS0809566.1"/>
    </source>
</evidence>
<dbReference type="PANTHER" id="PTHR35561:SF1">
    <property type="entry name" value="RNA 2',3'-CYCLIC PHOSPHODIESTERASE"/>
    <property type="match status" value="1"/>
</dbReference>
<comment type="caution">
    <text evidence="2">The sequence shown here is derived from an EMBL/GenBank/DDBJ whole genome shotgun (WGS) entry which is preliminary data.</text>
</comment>
<keyword evidence="1" id="KW-0378">Hydrolase</keyword>
<dbReference type="InterPro" id="IPR009097">
    <property type="entry name" value="Cyclic_Pdiesterase"/>
</dbReference>
<protein>
    <submittedName>
        <fullName evidence="2">RNA 2',3'-cyclic phosphodiesterase</fullName>
    </submittedName>
</protein>
<proteinExistence type="predicted"/>
<organism evidence="2 3">
    <name type="scientific">Massilia agilis</name>
    <dbReference type="NCBI Taxonomy" id="1811226"/>
    <lineage>
        <taxon>Bacteria</taxon>
        <taxon>Pseudomonadati</taxon>
        <taxon>Pseudomonadota</taxon>
        <taxon>Betaproteobacteria</taxon>
        <taxon>Burkholderiales</taxon>
        <taxon>Oxalobacteraceae</taxon>
        <taxon>Telluria group</taxon>
        <taxon>Massilia</taxon>
    </lineage>
</organism>
<reference evidence="2 3" key="1">
    <citation type="submission" date="2022-08" db="EMBL/GenBank/DDBJ databases">
        <title>Reclassification of Massilia species as members of the genera Telluria, Duganella, Pseudoduganella, Mokoshia gen. nov. and Zemynaea gen. nov. using orthogonal and non-orthogonal genome-based approaches.</title>
        <authorList>
            <person name="Bowman J.P."/>
        </authorList>
    </citation>
    <scope>NUCLEOTIDE SEQUENCE [LARGE SCALE GENOMIC DNA]</scope>
    <source>
        <strain evidence="2 3">JCM 31605</strain>
    </source>
</reference>